<dbReference type="InterPro" id="IPR036890">
    <property type="entry name" value="HATPase_C_sf"/>
</dbReference>
<evidence type="ECO:0000256" key="9">
    <source>
        <dbReference type="ARBA" id="ARBA00022679"/>
    </source>
</evidence>
<keyword evidence="9" id="KW-0808">Transferase</keyword>
<reference evidence="20 21" key="1">
    <citation type="journal article" date="2018" name="Environ. Microbiol.">
        <title>Genomes of ubiquitous marine and hypersaline Hydrogenovibrio, Thiomicrorhabdus and Thiomicrospira spp. encode a diversity of mechanisms to sustain chemolithoautotrophy in heterogeneous environments.</title>
        <authorList>
            <person name="Scott K.M."/>
            <person name="Williams J."/>
            <person name="Porter C.M.B."/>
            <person name="Russel S."/>
            <person name="Harmer T.L."/>
            <person name="Paul J.H."/>
            <person name="Antonen K.M."/>
            <person name="Bridges M.K."/>
            <person name="Camper G.J."/>
            <person name="Campla C.K."/>
            <person name="Casella L.G."/>
            <person name="Chase E."/>
            <person name="Conrad J.W."/>
            <person name="Cruz M.C."/>
            <person name="Dunlap D.S."/>
            <person name="Duran L."/>
            <person name="Fahsbender E.M."/>
            <person name="Goldsmith D.B."/>
            <person name="Keeley R.F."/>
            <person name="Kondoff M.R."/>
            <person name="Kussy B.I."/>
            <person name="Lane M.K."/>
            <person name="Lawler S."/>
            <person name="Leigh B.A."/>
            <person name="Lewis C."/>
            <person name="Lostal L.M."/>
            <person name="Marking D."/>
            <person name="Mancera P.A."/>
            <person name="McClenthan E.C."/>
            <person name="McIntyre E.A."/>
            <person name="Mine J.A."/>
            <person name="Modi S."/>
            <person name="Moore B.D."/>
            <person name="Morgan W.A."/>
            <person name="Nelson K.M."/>
            <person name="Nguyen K.N."/>
            <person name="Ogburn N."/>
            <person name="Parrino D.G."/>
            <person name="Pedapudi A.D."/>
            <person name="Pelham R.P."/>
            <person name="Preece A.M."/>
            <person name="Rampersad E.A."/>
            <person name="Richardson J.C."/>
            <person name="Rodgers C.M."/>
            <person name="Schaffer B.L."/>
            <person name="Sheridan N.E."/>
            <person name="Solone M.R."/>
            <person name="Staley Z.R."/>
            <person name="Tabuchi M."/>
            <person name="Waide R.J."/>
            <person name="Wanjugi P.W."/>
            <person name="Young S."/>
            <person name="Clum A."/>
            <person name="Daum C."/>
            <person name="Huntemann M."/>
            <person name="Ivanova N."/>
            <person name="Kyrpides N."/>
            <person name="Mikhailova N."/>
            <person name="Palaniappan K."/>
            <person name="Pillay M."/>
            <person name="Reddy T.B.K."/>
            <person name="Shapiro N."/>
            <person name="Stamatis D."/>
            <person name="Varghese N."/>
            <person name="Woyke T."/>
            <person name="Boden R."/>
            <person name="Freyermuth S.K."/>
            <person name="Kerfeld C.A."/>
        </authorList>
    </citation>
    <scope>NUCLEOTIDE SEQUENCE [LARGE SCALE GENOMIC DNA]</scope>
    <source>
        <strain evidence="20 21">JR-2</strain>
    </source>
</reference>
<keyword evidence="7" id="KW-0597">Phosphoprotein</keyword>
<dbReference type="AlphaFoldDB" id="A0A410H1I7"/>
<dbReference type="EC" id="2.7.13.3" evidence="3"/>
<evidence type="ECO:0000256" key="14">
    <source>
        <dbReference type="ARBA" id="ARBA00022989"/>
    </source>
</evidence>
<dbReference type="InterPro" id="IPR005467">
    <property type="entry name" value="His_kinase_dom"/>
</dbReference>
<dbReference type="Gene3D" id="3.30.450.20">
    <property type="entry name" value="PAS domain"/>
    <property type="match status" value="1"/>
</dbReference>
<dbReference type="Gene3D" id="1.10.287.130">
    <property type="match status" value="1"/>
</dbReference>
<evidence type="ECO:0000256" key="3">
    <source>
        <dbReference type="ARBA" id="ARBA00012438"/>
    </source>
</evidence>
<comment type="catalytic activity">
    <reaction evidence="1">
        <text>ATP + protein L-histidine = ADP + protein N-phospho-L-histidine.</text>
        <dbReference type="EC" id="2.7.13.3"/>
    </reaction>
</comment>
<evidence type="ECO:0000256" key="4">
    <source>
        <dbReference type="ARBA" id="ARBA00019665"/>
    </source>
</evidence>
<accession>A0A410H1I7</accession>
<dbReference type="EMBL" id="CP035033">
    <property type="protein sequence ID" value="QAB14771.1"/>
    <property type="molecule type" value="Genomic_DNA"/>
</dbReference>
<keyword evidence="6" id="KW-1003">Cell membrane</keyword>
<evidence type="ECO:0000256" key="17">
    <source>
        <dbReference type="ARBA" id="ARBA00025207"/>
    </source>
</evidence>
<dbReference type="SMART" id="SM00387">
    <property type="entry name" value="HATPase_c"/>
    <property type="match status" value="1"/>
</dbReference>
<dbReference type="FunFam" id="1.10.287.130:FF:000001">
    <property type="entry name" value="Two-component sensor histidine kinase"/>
    <property type="match status" value="1"/>
</dbReference>
<dbReference type="FunFam" id="3.30.565.10:FF:000032">
    <property type="entry name" value="Phosphate regulon sensor histidine kinase PhoR"/>
    <property type="match status" value="1"/>
</dbReference>
<feature type="domain" description="Histidine kinase" evidence="19">
    <location>
        <begin position="209"/>
        <end position="424"/>
    </location>
</feature>
<evidence type="ECO:0000256" key="1">
    <source>
        <dbReference type="ARBA" id="ARBA00000085"/>
    </source>
</evidence>
<dbReference type="NCBIfam" id="TIGR02966">
    <property type="entry name" value="phoR_proteo"/>
    <property type="match status" value="1"/>
</dbReference>
<evidence type="ECO:0000256" key="13">
    <source>
        <dbReference type="ARBA" id="ARBA00022840"/>
    </source>
</evidence>
<dbReference type="SMART" id="SM00388">
    <property type="entry name" value="HisKA"/>
    <property type="match status" value="1"/>
</dbReference>
<keyword evidence="10 18" id="KW-0812">Transmembrane</keyword>
<keyword evidence="15" id="KW-0902">Two-component regulatory system</keyword>
<dbReference type="SUPFAM" id="SSF47384">
    <property type="entry name" value="Homodimeric domain of signal transducing histidine kinase"/>
    <property type="match status" value="1"/>
</dbReference>
<dbReference type="GO" id="GO:0000155">
    <property type="term" value="F:phosphorelay sensor kinase activity"/>
    <property type="evidence" value="ECO:0007669"/>
    <property type="project" value="InterPro"/>
</dbReference>
<dbReference type="CDD" id="cd00082">
    <property type="entry name" value="HisKA"/>
    <property type="match status" value="1"/>
</dbReference>
<keyword evidence="12 20" id="KW-0418">Kinase</keyword>
<dbReference type="KEGG" id="htr:EPV75_03330"/>
<evidence type="ECO:0000256" key="6">
    <source>
        <dbReference type="ARBA" id="ARBA00022475"/>
    </source>
</evidence>
<evidence type="ECO:0000256" key="15">
    <source>
        <dbReference type="ARBA" id="ARBA00023012"/>
    </source>
</evidence>
<evidence type="ECO:0000313" key="21">
    <source>
        <dbReference type="Proteomes" id="UP000285478"/>
    </source>
</evidence>
<dbReference type="InterPro" id="IPR021766">
    <property type="entry name" value="PhoR_N"/>
</dbReference>
<dbReference type="InterPro" id="IPR014310">
    <property type="entry name" value="Sig_transdc_His_kinase_PhoR"/>
</dbReference>
<dbReference type="SUPFAM" id="SSF55874">
    <property type="entry name" value="ATPase domain of HSP90 chaperone/DNA topoisomerase II/histidine kinase"/>
    <property type="match status" value="1"/>
</dbReference>
<keyword evidence="5" id="KW-0813">Transport</keyword>
<dbReference type="PANTHER" id="PTHR45453:SF1">
    <property type="entry name" value="PHOSPHATE REGULON SENSOR PROTEIN PHOR"/>
    <property type="match status" value="1"/>
</dbReference>
<dbReference type="Pfam" id="PF11808">
    <property type="entry name" value="PhoR"/>
    <property type="match status" value="1"/>
</dbReference>
<dbReference type="GO" id="GO:0016036">
    <property type="term" value="P:cellular response to phosphate starvation"/>
    <property type="evidence" value="ECO:0007669"/>
    <property type="project" value="TreeGrafter"/>
</dbReference>
<comment type="function">
    <text evidence="17">Member of the two-component regulatory system PhoR/PhoB involved in the phosphate regulon genes expression. PhoR may function as a membrane-associated protein kinase that phosphorylates PhoB in response to environmental signals.</text>
</comment>
<evidence type="ECO:0000256" key="5">
    <source>
        <dbReference type="ARBA" id="ARBA00022448"/>
    </source>
</evidence>
<keyword evidence="11" id="KW-0547">Nucleotide-binding</keyword>
<dbReference type="PANTHER" id="PTHR45453">
    <property type="entry name" value="PHOSPHATE REGULON SENSOR PROTEIN PHOR"/>
    <property type="match status" value="1"/>
</dbReference>
<dbReference type="InterPro" id="IPR003594">
    <property type="entry name" value="HATPase_dom"/>
</dbReference>
<dbReference type="GO" id="GO:0005886">
    <property type="term" value="C:plasma membrane"/>
    <property type="evidence" value="ECO:0007669"/>
    <property type="project" value="UniProtKB-SubCell"/>
</dbReference>
<dbReference type="PRINTS" id="PR00344">
    <property type="entry name" value="BCTRLSENSOR"/>
</dbReference>
<comment type="subcellular location">
    <subcellularLocation>
        <location evidence="2">Cell membrane</location>
    </subcellularLocation>
</comment>
<dbReference type="GO" id="GO:0006817">
    <property type="term" value="P:phosphate ion transport"/>
    <property type="evidence" value="ECO:0007669"/>
    <property type="project" value="UniProtKB-KW"/>
</dbReference>
<dbReference type="Pfam" id="PF13596">
    <property type="entry name" value="PAS_10"/>
    <property type="match status" value="1"/>
</dbReference>
<dbReference type="InterPro" id="IPR003661">
    <property type="entry name" value="HisK_dim/P_dom"/>
</dbReference>
<evidence type="ECO:0000256" key="7">
    <source>
        <dbReference type="ARBA" id="ARBA00022553"/>
    </source>
</evidence>
<sequence length="427" mass="49375">MSKGITRELTWVITSVWLALFIAWMTDWWMATFFGYLLFYIARQLYSIYRFELWMKGTPNVSYPPGSGLWGELGYLVSRKQRSLEKHADLQFYKSEQFLAASMTIPDAIISLNESNQIEWFNNSAKKLFKLKHSDTHRKIENLLRHPDFIQYLKSGRYEKSVILSSLNGIPRVFNLKLFPYFQEHKLLIVKDIHELYNLAQIRRDFIANASHELRTPLTVLNGYIEVMMDGQEPDSMWVKPLEQMHNQSERMQSIINDLLTLSAMESETLVGKEKTVPIAPILKKMEQDATQMSQGKHSFRFELDESLALKGYEEPLKSVLMNLISNAIRYTPEGGQITVRWYEDAKGPHFQVDDTGIGISQEHISRLTERFYRVDTARSRDTGGTGLGLAIVKHILERHDAKLVIKSQLGKGSSFRCDFPRSKAVH</sequence>
<dbReference type="Proteomes" id="UP000285478">
    <property type="component" value="Chromosome"/>
</dbReference>
<evidence type="ECO:0000256" key="8">
    <source>
        <dbReference type="ARBA" id="ARBA00022592"/>
    </source>
</evidence>
<dbReference type="RefSeq" id="WP_128384460.1">
    <property type="nucleotide sequence ID" value="NZ_CP035033.1"/>
</dbReference>
<evidence type="ECO:0000256" key="10">
    <source>
        <dbReference type="ARBA" id="ARBA00022692"/>
    </source>
</evidence>
<keyword evidence="14 18" id="KW-1133">Transmembrane helix</keyword>
<keyword evidence="8" id="KW-0592">Phosphate transport</keyword>
<dbReference type="GO" id="GO:0005524">
    <property type="term" value="F:ATP binding"/>
    <property type="evidence" value="ECO:0007669"/>
    <property type="project" value="UniProtKB-KW"/>
</dbReference>
<dbReference type="Pfam" id="PF02518">
    <property type="entry name" value="HATPase_c"/>
    <property type="match status" value="1"/>
</dbReference>
<dbReference type="Gene3D" id="3.30.565.10">
    <property type="entry name" value="Histidine kinase-like ATPase, C-terminal domain"/>
    <property type="match status" value="1"/>
</dbReference>
<feature type="transmembrane region" description="Helical" evidence="18">
    <location>
        <begin position="16"/>
        <end position="41"/>
    </location>
</feature>
<evidence type="ECO:0000256" key="16">
    <source>
        <dbReference type="ARBA" id="ARBA00023136"/>
    </source>
</evidence>
<proteinExistence type="predicted"/>
<dbReference type="Pfam" id="PF00512">
    <property type="entry name" value="HisKA"/>
    <property type="match status" value="1"/>
</dbReference>
<evidence type="ECO:0000256" key="2">
    <source>
        <dbReference type="ARBA" id="ARBA00004236"/>
    </source>
</evidence>
<protein>
    <recommendedName>
        <fullName evidence="4">Phosphate regulon sensor protein PhoR</fullName>
        <ecNumber evidence="3">2.7.13.3</ecNumber>
    </recommendedName>
</protein>
<dbReference type="InterPro" id="IPR004358">
    <property type="entry name" value="Sig_transdc_His_kin-like_C"/>
</dbReference>
<evidence type="ECO:0000256" key="12">
    <source>
        <dbReference type="ARBA" id="ARBA00022777"/>
    </source>
</evidence>
<evidence type="ECO:0000256" key="11">
    <source>
        <dbReference type="ARBA" id="ARBA00022741"/>
    </source>
</evidence>
<keyword evidence="21" id="KW-1185">Reference proteome</keyword>
<name>A0A410H1I7_9GAMM</name>
<evidence type="ECO:0000313" key="20">
    <source>
        <dbReference type="EMBL" id="QAB14771.1"/>
    </source>
</evidence>
<gene>
    <name evidence="20" type="primary">phoR</name>
    <name evidence="20" type="ORF">EPV75_03330</name>
</gene>
<dbReference type="GO" id="GO:0004721">
    <property type="term" value="F:phosphoprotein phosphatase activity"/>
    <property type="evidence" value="ECO:0007669"/>
    <property type="project" value="InterPro"/>
</dbReference>
<evidence type="ECO:0000256" key="18">
    <source>
        <dbReference type="SAM" id="Phobius"/>
    </source>
</evidence>
<organism evidence="20 21">
    <name type="scientific">Hydrogenovibrio thermophilus</name>
    <dbReference type="NCBI Taxonomy" id="265883"/>
    <lineage>
        <taxon>Bacteria</taxon>
        <taxon>Pseudomonadati</taxon>
        <taxon>Pseudomonadota</taxon>
        <taxon>Gammaproteobacteria</taxon>
        <taxon>Thiotrichales</taxon>
        <taxon>Piscirickettsiaceae</taxon>
        <taxon>Hydrogenovibrio</taxon>
    </lineage>
</organism>
<dbReference type="InterPro" id="IPR050351">
    <property type="entry name" value="BphY/WalK/GraS-like"/>
</dbReference>
<keyword evidence="16 18" id="KW-0472">Membrane</keyword>
<evidence type="ECO:0000259" key="19">
    <source>
        <dbReference type="PROSITE" id="PS50109"/>
    </source>
</evidence>
<dbReference type="InterPro" id="IPR036097">
    <property type="entry name" value="HisK_dim/P_sf"/>
</dbReference>
<dbReference type="PROSITE" id="PS50109">
    <property type="entry name" value="HIS_KIN"/>
    <property type="match status" value="1"/>
</dbReference>
<keyword evidence="13" id="KW-0067">ATP-binding</keyword>